<protein>
    <recommendedName>
        <fullName evidence="9">BZIP domain-containing protein</fullName>
    </recommendedName>
</protein>
<feature type="region of interest" description="Disordered" evidence="8">
    <location>
        <begin position="336"/>
        <end position="374"/>
    </location>
</feature>
<evidence type="ECO:0000256" key="2">
    <source>
        <dbReference type="ARBA" id="ARBA00007163"/>
    </source>
</evidence>
<evidence type="ECO:0000256" key="1">
    <source>
        <dbReference type="ARBA" id="ARBA00004123"/>
    </source>
</evidence>
<dbReference type="GO" id="GO:0005634">
    <property type="term" value="C:nucleus"/>
    <property type="evidence" value="ECO:0007669"/>
    <property type="project" value="UniProtKB-SubCell"/>
</dbReference>
<comment type="similarity">
    <text evidence="2">Belongs to the bZIP family.</text>
</comment>
<keyword evidence="11" id="KW-1185">Reference proteome</keyword>
<sequence>MSEAPSLAAAAETTQSAPAISTALSAATAETSTLSAASAPMAPPDFTSHLSTSTIDTHLLSPFPELPTDRDSTLISADDVTSAFTAATAAAISSAMASAQLSEDALTVDVGQPSHGMLGALHRETQEHVIEIMNSYQQTNAHRRRSSVEAAAAASSVLASIANSSKPFAGDATDGPQHSAAVALLAASGMHGVMLPTIPSESVSLRNTPGPTDSFDMQFGTLQNIQTRQQQPEAPAIDDDDEESLSDDSKPIAVTNGMPLTPDAPGSGRPGSLRHLTPDERRARRLQRNRLAAKECRQKKKAYISNLESQVADLQTENTQLRKEIEELNAKLTLSAMRSNNSTAASPTLDSSRPPESAASDTVAASSPSSASAALATAKRARIAEGNY</sequence>
<dbReference type="InterPro" id="IPR046347">
    <property type="entry name" value="bZIP_sf"/>
</dbReference>
<evidence type="ECO:0000256" key="4">
    <source>
        <dbReference type="ARBA" id="ARBA00023125"/>
    </source>
</evidence>
<organism evidence="10 11">
    <name type="scientific">Coemansia asiatica</name>
    <dbReference type="NCBI Taxonomy" id="1052880"/>
    <lineage>
        <taxon>Eukaryota</taxon>
        <taxon>Fungi</taxon>
        <taxon>Fungi incertae sedis</taxon>
        <taxon>Zoopagomycota</taxon>
        <taxon>Kickxellomycotina</taxon>
        <taxon>Kickxellomycetes</taxon>
        <taxon>Kickxellales</taxon>
        <taxon>Kickxellaceae</taxon>
        <taxon>Coemansia</taxon>
    </lineage>
</organism>
<feature type="compositionally biased region" description="Acidic residues" evidence="8">
    <location>
        <begin position="236"/>
        <end position="246"/>
    </location>
</feature>
<dbReference type="PANTHER" id="PTHR47416">
    <property type="entry name" value="BASIC-LEUCINE ZIPPER TRANSCRIPTION FACTOR F-RELATED"/>
    <property type="match status" value="1"/>
</dbReference>
<gene>
    <name evidence="10" type="ORF">LPJ64_003166</name>
</gene>
<accession>A0A9W7XLJ9</accession>
<dbReference type="SUPFAM" id="SSF57959">
    <property type="entry name" value="Leucine zipper domain"/>
    <property type="match status" value="1"/>
</dbReference>
<keyword evidence="7" id="KW-0175">Coiled coil</keyword>
<dbReference type="SMART" id="SM00338">
    <property type="entry name" value="BRLZ"/>
    <property type="match status" value="1"/>
</dbReference>
<evidence type="ECO:0000256" key="8">
    <source>
        <dbReference type="SAM" id="MobiDB-lite"/>
    </source>
</evidence>
<keyword evidence="5" id="KW-0804">Transcription</keyword>
<evidence type="ECO:0000313" key="10">
    <source>
        <dbReference type="EMBL" id="KAJ1645233.1"/>
    </source>
</evidence>
<evidence type="ECO:0000256" key="7">
    <source>
        <dbReference type="SAM" id="Coils"/>
    </source>
</evidence>
<keyword evidence="3" id="KW-0805">Transcription regulation</keyword>
<dbReference type="PROSITE" id="PS50217">
    <property type="entry name" value="BZIP"/>
    <property type="match status" value="1"/>
</dbReference>
<dbReference type="InterPro" id="IPR004827">
    <property type="entry name" value="bZIP"/>
</dbReference>
<name>A0A9W7XLJ9_9FUNG</name>
<dbReference type="Pfam" id="PF00170">
    <property type="entry name" value="bZIP_1"/>
    <property type="match status" value="1"/>
</dbReference>
<dbReference type="CDD" id="cd14690">
    <property type="entry name" value="bZIP_CREB1"/>
    <property type="match status" value="1"/>
</dbReference>
<dbReference type="Gene3D" id="1.20.5.170">
    <property type="match status" value="1"/>
</dbReference>
<dbReference type="PROSITE" id="PS00036">
    <property type="entry name" value="BZIP_BASIC"/>
    <property type="match status" value="1"/>
</dbReference>
<dbReference type="PRINTS" id="PR00041">
    <property type="entry name" value="LEUZIPPRCREB"/>
</dbReference>
<keyword evidence="6" id="KW-0539">Nucleus</keyword>
<comment type="caution">
    <text evidence="10">The sequence shown here is derived from an EMBL/GenBank/DDBJ whole genome shotgun (WGS) entry which is preliminary data.</text>
</comment>
<dbReference type="Proteomes" id="UP001145021">
    <property type="component" value="Unassembled WGS sequence"/>
</dbReference>
<evidence type="ECO:0000313" key="11">
    <source>
        <dbReference type="Proteomes" id="UP001145021"/>
    </source>
</evidence>
<feature type="region of interest" description="Disordered" evidence="8">
    <location>
        <begin position="226"/>
        <end position="281"/>
    </location>
</feature>
<feature type="compositionally biased region" description="Low complexity" evidence="8">
    <location>
        <begin position="357"/>
        <end position="374"/>
    </location>
</feature>
<feature type="domain" description="BZIP" evidence="9">
    <location>
        <begin position="279"/>
        <end position="332"/>
    </location>
</feature>
<dbReference type="GO" id="GO:0003677">
    <property type="term" value="F:DNA binding"/>
    <property type="evidence" value="ECO:0007669"/>
    <property type="project" value="UniProtKB-KW"/>
</dbReference>
<evidence type="ECO:0000256" key="5">
    <source>
        <dbReference type="ARBA" id="ARBA00023163"/>
    </source>
</evidence>
<feature type="compositionally biased region" description="Polar residues" evidence="8">
    <location>
        <begin position="336"/>
        <end position="351"/>
    </location>
</feature>
<evidence type="ECO:0000256" key="6">
    <source>
        <dbReference type="ARBA" id="ARBA00023242"/>
    </source>
</evidence>
<feature type="coiled-coil region" evidence="7">
    <location>
        <begin position="297"/>
        <end position="331"/>
    </location>
</feature>
<reference evidence="10" key="1">
    <citation type="submission" date="2022-07" db="EMBL/GenBank/DDBJ databases">
        <title>Phylogenomic reconstructions and comparative analyses of Kickxellomycotina fungi.</title>
        <authorList>
            <person name="Reynolds N.K."/>
            <person name="Stajich J.E."/>
            <person name="Barry K."/>
            <person name="Grigoriev I.V."/>
            <person name="Crous P."/>
            <person name="Smith M.E."/>
        </authorList>
    </citation>
    <scope>NUCLEOTIDE SEQUENCE</scope>
    <source>
        <strain evidence="10">NBRC 105413</strain>
    </source>
</reference>
<dbReference type="AlphaFoldDB" id="A0A9W7XLJ9"/>
<proteinExistence type="inferred from homology"/>
<dbReference type="PANTHER" id="PTHR47416:SF8">
    <property type="entry name" value="BASIC-LEUCINE ZIPPER TRANSCRIPTION FACTOR E-RELATED"/>
    <property type="match status" value="1"/>
</dbReference>
<evidence type="ECO:0000259" key="9">
    <source>
        <dbReference type="PROSITE" id="PS50217"/>
    </source>
</evidence>
<dbReference type="EMBL" id="JANBOH010000117">
    <property type="protein sequence ID" value="KAJ1645233.1"/>
    <property type="molecule type" value="Genomic_DNA"/>
</dbReference>
<keyword evidence="4" id="KW-0238">DNA-binding</keyword>
<dbReference type="GO" id="GO:0003700">
    <property type="term" value="F:DNA-binding transcription factor activity"/>
    <property type="evidence" value="ECO:0007669"/>
    <property type="project" value="InterPro"/>
</dbReference>
<evidence type="ECO:0000256" key="3">
    <source>
        <dbReference type="ARBA" id="ARBA00023015"/>
    </source>
</evidence>
<comment type="subcellular location">
    <subcellularLocation>
        <location evidence="1">Nucleus</location>
    </subcellularLocation>
</comment>